<comment type="caution">
    <text evidence="1">The sequence shown here is derived from an EMBL/GenBank/DDBJ whole genome shotgun (WGS) entry which is preliminary data.</text>
</comment>
<evidence type="ECO:0000313" key="2">
    <source>
        <dbReference type="Proteomes" id="UP001153076"/>
    </source>
</evidence>
<keyword evidence="2" id="KW-1185">Reference proteome</keyword>
<dbReference type="Proteomes" id="UP001153076">
    <property type="component" value="Unassembled WGS sequence"/>
</dbReference>
<evidence type="ECO:0000313" key="1">
    <source>
        <dbReference type="EMBL" id="KAJ8448901.1"/>
    </source>
</evidence>
<reference evidence="1" key="1">
    <citation type="submission" date="2022-04" db="EMBL/GenBank/DDBJ databases">
        <title>Carnegiea gigantea Genome sequencing and assembly v2.</title>
        <authorList>
            <person name="Copetti D."/>
            <person name="Sanderson M.J."/>
            <person name="Burquez A."/>
            <person name="Wojciechowski M.F."/>
        </authorList>
    </citation>
    <scope>NUCLEOTIDE SEQUENCE</scope>
    <source>
        <strain evidence="1">SGP5-SGP5p</strain>
        <tissue evidence="1">Aerial part</tissue>
    </source>
</reference>
<proteinExistence type="predicted"/>
<gene>
    <name evidence="1" type="ORF">Cgig2_030757</name>
</gene>
<accession>A0A9Q1KQD9</accession>
<organism evidence="1 2">
    <name type="scientific">Carnegiea gigantea</name>
    <dbReference type="NCBI Taxonomy" id="171969"/>
    <lineage>
        <taxon>Eukaryota</taxon>
        <taxon>Viridiplantae</taxon>
        <taxon>Streptophyta</taxon>
        <taxon>Embryophyta</taxon>
        <taxon>Tracheophyta</taxon>
        <taxon>Spermatophyta</taxon>
        <taxon>Magnoliopsida</taxon>
        <taxon>eudicotyledons</taxon>
        <taxon>Gunneridae</taxon>
        <taxon>Pentapetalae</taxon>
        <taxon>Caryophyllales</taxon>
        <taxon>Cactineae</taxon>
        <taxon>Cactaceae</taxon>
        <taxon>Cactoideae</taxon>
        <taxon>Echinocereeae</taxon>
        <taxon>Carnegiea</taxon>
    </lineage>
</organism>
<protein>
    <submittedName>
        <fullName evidence="1">Uncharacterized protein</fullName>
    </submittedName>
</protein>
<dbReference type="EMBL" id="JAKOGI010000026">
    <property type="protein sequence ID" value="KAJ8448901.1"/>
    <property type="molecule type" value="Genomic_DNA"/>
</dbReference>
<sequence length="179" mass="20442">MYNIDKPLCFRVDINVEKPLRRVVNVMAEGKCTKVRISYVKLPIFLIHISLWHVAKGCDHYHLDTFKTYYQYGECLPTLPRSKGAHLSYNNKLIPLEKHSSRSKCLIWVTKDIISLGVAQQDGVVVVVVEHLNRAKVEKTLSQINPHITPNLDSPNALFYQTQWDIIGDDECSAILAIL</sequence>
<dbReference type="OrthoDB" id="1071479at2759"/>
<dbReference type="AlphaFoldDB" id="A0A9Q1KQD9"/>
<name>A0A9Q1KQD9_9CARY</name>